<gene>
    <name evidence="2" type="ORF">DB30_06823</name>
</gene>
<comment type="caution">
    <text evidence="2">The sequence shown here is derived from an EMBL/GenBank/DDBJ whole genome shotgun (WGS) entry which is preliminary data.</text>
</comment>
<feature type="transmembrane region" description="Helical" evidence="1">
    <location>
        <begin position="461"/>
        <end position="483"/>
    </location>
</feature>
<reference evidence="2 3" key="1">
    <citation type="submission" date="2014-12" db="EMBL/GenBank/DDBJ databases">
        <title>Genome assembly of Enhygromyxa salina DSM 15201.</title>
        <authorList>
            <person name="Sharma G."/>
            <person name="Subramanian S."/>
        </authorList>
    </citation>
    <scope>NUCLEOTIDE SEQUENCE [LARGE SCALE GENOMIC DNA]</scope>
    <source>
        <strain evidence="2 3">DSM 15201</strain>
    </source>
</reference>
<feature type="transmembrane region" description="Helical" evidence="1">
    <location>
        <begin position="12"/>
        <end position="30"/>
    </location>
</feature>
<sequence length="571" mass="60910">MTTGAQQWGRTGVIVVASGLLACASTWLFARLWPGPPVERATLAAVLLVPVWTTFALAGVAAYRRARPGHARRQLFALHRRLGAALTLAAMLVFGSGVGAVLDRALAGWQAVPAAGQARALPGPASDQALDAALATLLREHPELSTGQVTLHPASRSEPWIRAEFLNAQREHLRVDLDPASGEVIARGEPPLWLLRELHRHLLIPPQLGEPVLGLIGLGLGMILLSGLATRRWLRVGPRERVRTPRPRAMLVHQWLGAGLIPAATLWAWSGAMLGLTLVIVPIVGGAAYQGDRAALMRDVLAADRTPLIDEPSEYPDLQAISQRRCAELDAWLPNATVHQLVVRHPGRASAVVRVGLEGPGLLARGSVTLGAAELDIRDCRALPSAGVGMLGFMGSIALHYGEWGEWDGRDDLRIVVDLVYTILGCALVALAWLGGGLLVRRRTREGDLRGAARLQRWLTGVGVGLVVITVELALMSRIPAVARDADSTLALVGLTCVVIAVHVATGDLATRRRQLLISVAVMLAALPVLGWVLGLVQPGAIEGLAWLGAASIVVSHRARAARRHRELRAS</sequence>
<organism evidence="2 3">
    <name type="scientific">Enhygromyxa salina</name>
    <dbReference type="NCBI Taxonomy" id="215803"/>
    <lineage>
        <taxon>Bacteria</taxon>
        <taxon>Pseudomonadati</taxon>
        <taxon>Myxococcota</taxon>
        <taxon>Polyangia</taxon>
        <taxon>Nannocystales</taxon>
        <taxon>Nannocystaceae</taxon>
        <taxon>Enhygromyxa</taxon>
    </lineage>
</organism>
<protein>
    <submittedName>
        <fullName evidence="2">Putative iron-regulated membrane protein</fullName>
    </submittedName>
</protein>
<name>A0A0C2CXW1_9BACT</name>
<feature type="transmembrane region" description="Helical" evidence="1">
    <location>
        <begin position="541"/>
        <end position="559"/>
    </location>
</feature>
<keyword evidence="1" id="KW-0472">Membrane</keyword>
<feature type="transmembrane region" description="Helical" evidence="1">
    <location>
        <begin position="419"/>
        <end position="440"/>
    </location>
</feature>
<feature type="transmembrane region" description="Helical" evidence="1">
    <location>
        <begin position="273"/>
        <end position="289"/>
    </location>
</feature>
<accession>A0A0C2CXW1</accession>
<feature type="transmembrane region" description="Helical" evidence="1">
    <location>
        <begin position="516"/>
        <end position="535"/>
    </location>
</feature>
<keyword evidence="1" id="KW-0812">Transmembrane</keyword>
<dbReference type="Pfam" id="PF03929">
    <property type="entry name" value="PepSY_TM"/>
    <property type="match status" value="1"/>
</dbReference>
<evidence type="ECO:0000313" key="2">
    <source>
        <dbReference type="EMBL" id="KIG14480.1"/>
    </source>
</evidence>
<feature type="transmembrane region" description="Helical" evidence="1">
    <location>
        <begin position="84"/>
        <end position="102"/>
    </location>
</feature>
<feature type="transmembrane region" description="Helical" evidence="1">
    <location>
        <begin position="42"/>
        <end position="63"/>
    </location>
</feature>
<feature type="transmembrane region" description="Helical" evidence="1">
    <location>
        <begin position="382"/>
        <end position="399"/>
    </location>
</feature>
<dbReference type="EMBL" id="JMCC02000073">
    <property type="protein sequence ID" value="KIG14480.1"/>
    <property type="molecule type" value="Genomic_DNA"/>
</dbReference>
<evidence type="ECO:0000313" key="3">
    <source>
        <dbReference type="Proteomes" id="UP000031599"/>
    </source>
</evidence>
<keyword evidence="1" id="KW-1133">Transmembrane helix</keyword>
<feature type="transmembrane region" description="Helical" evidence="1">
    <location>
        <begin position="250"/>
        <end position="267"/>
    </location>
</feature>
<proteinExistence type="predicted"/>
<dbReference type="Proteomes" id="UP000031599">
    <property type="component" value="Unassembled WGS sequence"/>
</dbReference>
<feature type="transmembrane region" description="Helical" evidence="1">
    <location>
        <begin position="489"/>
        <end position="509"/>
    </location>
</feature>
<dbReference type="AlphaFoldDB" id="A0A0C2CXW1"/>
<feature type="transmembrane region" description="Helical" evidence="1">
    <location>
        <begin position="212"/>
        <end position="229"/>
    </location>
</feature>
<evidence type="ECO:0000256" key="1">
    <source>
        <dbReference type="SAM" id="Phobius"/>
    </source>
</evidence>
<dbReference type="InterPro" id="IPR005625">
    <property type="entry name" value="PepSY-ass_TM"/>
</dbReference>